<protein>
    <recommendedName>
        <fullName evidence="3">Transposase InsH N-terminal domain-containing protein</fullName>
    </recommendedName>
</protein>
<accession>A0A0M7B9Y0</accession>
<proteinExistence type="predicted"/>
<dbReference type="AlphaFoldDB" id="A0A0M7B9Y0"/>
<evidence type="ECO:0008006" key="3">
    <source>
        <dbReference type="Google" id="ProtNLM"/>
    </source>
</evidence>
<sequence>MDGNLQFCWFVCLGIDDAVWGEARRRRPTVFTKNRGRLSATEMSHKVMTALLAHPRVKPLLSDEYVSVDGTRVMERASMRSFQSKDR</sequence>
<evidence type="ECO:0000313" key="1">
    <source>
        <dbReference type="EMBL" id="CUH39540.1"/>
    </source>
</evidence>
<keyword evidence="2" id="KW-1185">Reference proteome</keyword>
<reference evidence="1 2" key="1">
    <citation type="submission" date="2015-09" db="EMBL/GenBank/DDBJ databases">
        <authorList>
            <person name="Jackson K.R."/>
            <person name="Lunt B.L."/>
            <person name="Fisher J.N.B."/>
            <person name="Gardner A.V."/>
            <person name="Bailey M.E."/>
            <person name="Deus L.M."/>
            <person name="Earl A.S."/>
            <person name="Gibby P.D."/>
            <person name="Hartmann K.A."/>
            <person name="Liu J.E."/>
            <person name="Manci A.M."/>
            <person name="Nielsen D.A."/>
            <person name="Solomon M.B."/>
            <person name="Breakwell D.P."/>
            <person name="Burnett S.H."/>
            <person name="Grose J.H."/>
        </authorList>
    </citation>
    <scope>NUCLEOTIDE SEQUENCE [LARGE SCALE GENOMIC DNA]</scope>
    <source>
        <strain evidence="1 2">CECT 7799</strain>
    </source>
</reference>
<organism evidence="1 2">
    <name type="scientific">Jannaschia seosinensis</name>
    <dbReference type="NCBI Taxonomy" id="313367"/>
    <lineage>
        <taxon>Bacteria</taxon>
        <taxon>Pseudomonadati</taxon>
        <taxon>Pseudomonadota</taxon>
        <taxon>Alphaproteobacteria</taxon>
        <taxon>Rhodobacterales</taxon>
        <taxon>Roseobacteraceae</taxon>
        <taxon>Jannaschia</taxon>
    </lineage>
</organism>
<dbReference type="Proteomes" id="UP000049455">
    <property type="component" value="Unassembled WGS sequence"/>
</dbReference>
<dbReference type="STRING" id="313367.JSE7799_02267"/>
<name>A0A0M7B9Y0_9RHOB</name>
<gene>
    <name evidence="1" type="ORF">JSE7799_02267</name>
</gene>
<evidence type="ECO:0000313" key="2">
    <source>
        <dbReference type="Proteomes" id="UP000049455"/>
    </source>
</evidence>
<dbReference type="EMBL" id="CYPR01000155">
    <property type="protein sequence ID" value="CUH39540.1"/>
    <property type="molecule type" value="Genomic_DNA"/>
</dbReference>